<dbReference type="PANTHER" id="PTHR37291:SF1">
    <property type="entry name" value="TYPE IV METHYL-DIRECTED RESTRICTION ENZYME ECOKMCRB SUBUNIT"/>
    <property type="match status" value="1"/>
</dbReference>
<evidence type="ECO:0000313" key="2">
    <source>
        <dbReference type="EMBL" id="GGH69860.1"/>
    </source>
</evidence>
<dbReference type="InterPro" id="IPR011704">
    <property type="entry name" value="ATPase_dyneun-rel_AAA"/>
</dbReference>
<proteinExistence type="predicted"/>
<name>A0A917IZS2_9BACT</name>
<dbReference type="GO" id="GO:0005524">
    <property type="term" value="F:ATP binding"/>
    <property type="evidence" value="ECO:0007669"/>
    <property type="project" value="InterPro"/>
</dbReference>
<gene>
    <name evidence="2" type="ORF">GCM10011379_27580</name>
</gene>
<dbReference type="SUPFAM" id="SSF52540">
    <property type="entry name" value="P-loop containing nucleoside triphosphate hydrolases"/>
    <property type="match status" value="2"/>
</dbReference>
<organism evidence="2 3">
    <name type="scientific">Filimonas zeae</name>
    <dbReference type="NCBI Taxonomy" id="1737353"/>
    <lineage>
        <taxon>Bacteria</taxon>
        <taxon>Pseudomonadati</taxon>
        <taxon>Bacteroidota</taxon>
        <taxon>Chitinophagia</taxon>
        <taxon>Chitinophagales</taxon>
        <taxon>Chitinophagaceae</taxon>
        <taxon>Filimonas</taxon>
    </lineage>
</organism>
<sequence length="719" mass="82921">MERRTLENICKGINVWTDWQANYKKFVPEFIKEAASGSHWENWNQDVFHEFFIKSSDQCVSSLKQGYFTNKEKEAIKTHWDEIAPLLQKIAQEQYNPQYEVYNELKTQIREYTNFDRRAATNRLIAGLQPQLLCTIVNQHKLWELYALLTKHVAEPEIEWKPTWFENSYQMQQLFKKALQTDDGYQIITYPWQVYEEHDFTHSNKAPNNDMSEDKIAEISALLKYKKQIILQGPPGTGKTRLAKEIAQMLTDANSTSGLTKEIITANCQNQTSIPTAKTKLNFRILGVNGNGVRVENSEGKEYTAPYNDIVNMYEQKAWEKEGVIINGANSYSAAVAKFLYGKLNATTTSENTKDCKIIQFHPSYSYEDFVRGLVAKPDPDDKGIVYNAENKILAQIAEEAYQNFALNQSTSQPTAEVNISHFQLFIDDIKEQIAESKEQKLSLTDQVYLFEPDDKKFKYKGDNWIAHKNGLNMKYSELEKIIASGVKERSQIKNIPDLQELTKQHSSYFIRIVDMYYEYLKKHPLPSQTEVVETKLKNYVLIIDEINRANLSSVLGELIYGLEYRNKPVNSMYAIDGDKQLVLPPNFYIIGTMNTADRSVGHIDYAIRRRFAFVDVLPEALEEDEEIYFNTAGFTKVAALFNSNNVSPEFEAKDVQVGHSYFIVKKQDAPSIEERDELFRLKMTYEVVPILLEYVKDGILNGTVAQMDVKNYIISLKQ</sequence>
<dbReference type="InterPro" id="IPR052934">
    <property type="entry name" value="Methyl-DNA_Rec/Restrict_Enz"/>
</dbReference>
<dbReference type="EMBL" id="BMIB01000003">
    <property type="protein sequence ID" value="GGH69860.1"/>
    <property type="molecule type" value="Genomic_DNA"/>
</dbReference>
<dbReference type="GO" id="GO:0016887">
    <property type="term" value="F:ATP hydrolysis activity"/>
    <property type="evidence" value="ECO:0007669"/>
    <property type="project" value="InterPro"/>
</dbReference>
<protein>
    <recommendedName>
        <fullName evidence="1">AAA+ ATPase domain-containing protein</fullName>
    </recommendedName>
</protein>
<evidence type="ECO:0000313" key="3">
    <source>
        <dbReference type="Proteomes" id="UP000627292"/>
    </source>
</evidence>
<dbReference type="InterPro" id="IPR027417">
    <property type="entry name" value="P-loop_NTPase"/>
</dbReference>
<dbReference type="Proteomes" id="UP000627292">
    <property type="component" value="Unassembled WGS sequence"/>
</dbReference>
<dbReference type="InterPro" id="IPR003593">
    <property type="entry name" value="AAA+_ATPase"/>
</dbReference>
<dbReference type="SMART" id="SM00382">
    <property type="entry name" value="AAA"/>
    <property type="match status" value="1"/>
</dbReference>
<dbReference type="RefSeq" id="WP_229687869.1">
    <property type="nucleotide sequence ID" value="NZ_BMIB01000003.1"/>
</dbReference>
<keyword evidence="3" id="KW-1185">Reference proteome</keyword>
<dbReference type="Pfam" id="PF07728">
    <property type="entry name" value="AAA_5"/>
    <property type="match status" value="2"/>
</dbReference>
<reference evidence="2" key="1">
    <citation type="journal article" date="2014" name="Int. J. Syst. Evol. Microbiol.">
        <title>Complete genome sequence of Corynebacterium casei LMG S-19264T (=DSM 44701T), isolated from a smear-ripened cheese.</title>
        <authorList>
            <consortium name="US DOE Joint Genome Institute (JGI-PGF)"/>
            <person name="Walter F."/>
            <person name="Albersmeier A."/>
            <person name="Kalinowski J."/>
            <person name="Ruckert C."/>
        </authorList>
    </citation>
    <scope>NUCLEOTIDE SEQUENCE</scope>
    <source>
        <strain evidence="2">CGMCC 1.15290</strain>
    </source>
</reference>
<feature type="domain" description="AAA+ ATPase" evidence="1">
    <location>
        <begin position="225"/>
        <end position="618"/>
    </location>
</feature>
<accession>A0A917IZS2</accession>
<dbReference type="AlphaFoldDB" id="A0A917IZS2"/>
<dbReference type="Gene3D" id="3.40.50.300">
    <property type="entry name" value="P-loop containing nucleotide triphosphate hydrolases"/>
    <property type="match status" value="2"/>
</dbReference>
<comment type="caution">
    <text evidence="2">The sequence shown here is derived from an EMBL/GenBank/DDBJ whole genome shotgun (WGS) entry which is preliminary data.</text>
</comment>
<reference evidence="2" key="2">
    <citation type="submission" date="2020-09" db="EMBL/GenBank/DDBJ databases">
        <authorList>
            <person name="Sun Q."/>
            <person name="Zhou Y."/>
        </authorList>
    </citation>
    <scope>NUCLEOTIDE SEQUENCE</scope>
    <source>
        <strain evidence="2">CGMCC 1.15290</strain>
    </source>
</reference>
<evidence type="ECO:0000259" key="1">
    <source>
        <dbReference type="SMART" id="SM00382"/>
    </source>
</evidence>
<dbReference type="PANTHER" id="PTHR37291">
    <property type="entry name" value="5-METHYLCYTOSINE-SPECIFIC RESTRICTION ENZYME B"/>
    <property type="match status" value="1"/>
</dbReference>